<dbReference type="SUPFAM" id="SSF111369">
    <property type="entry name" value="HlyD-like secretion proteins"/>
    <property type="match status" value="2"/>
</dbReference>
<dbReference type="PRINTS" id="PR01490">
    <property type="entry name" value="RTXTOXIND"/>
</dbReference>
<evidence type="ECO:0000256" key="2">
    <source>
        <dbReference type="SAM" id="Phobius"/>
    </source>
</evidence>
<evidence type="ECO:0000256" key="1">
    <source>
        <dbReference type="SAM" id="Coils"/>
    </source>
</evidence>
<name>A0A916UL52_9BURK</name>
<keyword evidence="1" id="KW-0175">Coiled coil</keyword>
<dbReference type="InterPro" id="IPR058792">
    <property type="entry name" value="Beta-barrel_RND_2"/>
</dbReference>
<dbReference type="RefSeq" id="WP_188566286.1">
    <property type="nucleotide sequence ID" value="NZ_BMED01000002.1"/>
</dbReference>
<evidence type="ECO:0000259" key="3">
    <source>
        <dbReference type="Pfam" id="PF25876"/>
    </source>
</evidence>
<keyword evidence="2" id="KW-0812">Transmembrane</keyword>
<dbReference type="Pfam" id="PF25876">
    <property type="entry name" value="HH_MFP_RND"/>
    <property type="match status" value="1"/>
</dbReference>
<feature type="domain" description="CusB-like beta-barrel" evidence="5">
    <location>
        <begin position="264"/>
        <end position="308"/>
    </location>
</feature>
<dbReference type="PANTHER" id="PTHR30386">
    <property type="entry name" value="MEMBRANE FUSION SUBUNIT OF EMRAB-TOLC MULTIDRUG EFFLUX PUMP"/>
    <property type="match status" value="1"/>
</dbReference>
<dbReference type="Pfam" id="PF25917">
    <property type="entry name" value="BSH_RND"/>
    <property type="match status" value="1"/>
</dbReference>
<dbReference type="AlphaFoldDB" id="A0A916UL52"/>
<reference evidence="6" key="2">
    <citation type="submission" date="2020-09" db="EMBL/GenBank/DDBJ databases">
        <authorList>
            <person name="Sun Q."/>
            <person name="Zhou Y."/>
        </authorList>
    </citation>
    <scope>NUCLEOTIDE SEQUENCE</scope>
    <source>
        <strain evidence="6">CGMCC 1.10998</strain>
    </source>
</reference>
<accession>A0A916UL52</accession>
<keyword evidence="2" id="KW-1133">Transmembrane helix</keyword>
<dbReference type="Gene3D" id="2.40.50.100">
    <property type="match status" value="1"/>
</dbReference>
<protein>
    <submittedName>
        <fullName evidence="6">Multidrug resistance efflux pump</fullName>
    </submittedName>
</protein>
<feature type="transmembrane region" description="Helical" evidence="2">
    <location>
        <begin position="12"/>
        <end position="30"/>
    </location>
</feature>
<keyword evidence="2" id="KW-0472">Membrane</keyword>
<reference evidence="6" key="1">
    <citation type="journal article" date="2014" name="Int. J. Syst. Evol. Microbiol.">
        <title>Complete genome sequence of Corynebacterium casei LMG S-19264T (=DSM 44701T), isolated from a smear-ripened cheese.</title>
        <authorList>
            <consortium name="US DOE Joint Genome Institute (JGI-PGF)"/>
            <person name="Walter F."/>
            <person name="Albersmeier A."/>
            <person name="Kalinowski J."/>
            <person name="Ruckert C."/>
        </authorList>
    </citation>
    <scope>NUCLEOTIDE SEQUENCE</scope>
    <source>
        <strain evidence="6">CGMCC 1.10998</strain>
    </source>
</reference>
<dbReference type="InterPro" id="IPR050739">
    <property type="entry name" value="MFP"/>
</dbReference>
<dbReference type="PANTHER" id="PTHR30386:SF24">
    <property type="entry name" value="MULTIDRUG RESISTANCE EFFLUX PUMP"/>
    <property type="match status" value="1"/>
</dbReference>
<gene>
    <name evidence="6" type="ORF">GCM10011396_24080</name>
</gene>
<dbReference type="Gene3D" id="2.40.30.170">
    <property type="match status" value="1"/>
</dbReference>
<feature type="domain" description="Multidrug resistance protein MdtA-like barrel-sandwich hybrid" evidence="4">
    <location>
        <begin position="54"/>
        <end position="258"/>
    </location>
</feature>
<dbReference type="Pfam" id="PF25954">
    <property type="entry name" value="Beta-barrel_RND_2"/>
    <property type="match status" value="1"/>
</dbReference>
<dbReference type="Proteomes" id="UP000637423">
    <property type="component" value="Unassembled WGS sequence"/>
</dbReference>
<evidence type="ECO:0000259" key="5">
    <source>
        <dbReference type="Pfam" id="PF25954"/>
    </source>
</evidence>
<feature type="coiled-coil region" evidence="1">
    <location>
        <begin position="126"/>
        <end position="191"/>
    </location>
</feature>
<feature type="domain" description="Multidrug resistance protein MdtA-like alpha-helical hairpin" evidence="3">
    <location>
        <begin position="127"/>
        <end position="191"/>
    </location>
</feature>
<proteinExistence type="predicted"/>
<evidence type="ECO:0000259" key="4">
    <source>
        <dbReference type="Pfam" id="PF25917"/>
    </source>
</evidence>
<sequence>MTSLSEINARLKPWITLPILIGVLLVLYAWHLPPFSSALETTENAYVRGSVTIIAPKVDGYVTEVPVQDFSSVTAGQVLVKLDDRIYRARLEQARSLLAVQETALSNFPQTLRVREANVQVGEAQIASTHAQLANAKAQLAKATADMRRVDALMKEDSLSQREHDLTRAALQQAEAGTKQAEAAVRQADANSISSKQDLTSVKVNRSALEASVASAKASVRLAEIDLENTSIRAPRSGQVGEVGVKLGQYVVPGTQLMPLVPSTVWVVANFKEAQTAHMEPGQPVSFTVDGLADAKLKGTIERISPATGSEFSTIRPDNATGNFTKIPQRLLVRIAIDTSDPLAARLRPGMSVVASVDTAKSPSKSPSTAAKQ</sequence>
<comment type="caution">
    <text evidence="6">The sequence shown here is derived from an EMBL/GenBank/DDBJ whole genome shotgun (WGS) entry which is preliminary data.</text>
</comment>
<evidence type="ECO:0000313" key="6">
    <source>
        <dbReference type="EMBL" id="GGC76020.1"/>
    </source>
</evidence>
<dbReference type="InterPro" id="IPR058625">
    <property type="entry name" value="MdtA-like_BSH"/>
</dbReference>
<organism evidence="6 7">
    <name type="scientific">Undibacterium terreum</name>
    <dbReference type="NCBI Taxonomy" id="1224302"/>
    <lineage>
        <taxon>Bacteria</taxon>
        <taxon>Pseudomonadati</taxon>
        <taxon>Pseudomonadota</taxon>
        <taxon>Betaproteobacteria</taxon>
        <taxon>Burkholderiales</taxon>
        <taxon>Oxalobacteraceae</taxon>
        <taxon>Undibacterium</taxon>
    </lineage>
</organism>
<dbReference type="EMBL" id="BMED01000002">
    <property type="protein sequence ID" value="GGC76020.1"/>
    <property type="molecule type" value="Genomic_DNA"/>
</dbReference>
<dbReference type="GO" id="GO:0055085">
    <property type="term" value="P:transmembrane transport"/>
    <property type="evidence" value="ECO:0007669"/>
    <property type="project" value="InterPro"/>
</dbReference>
<dbReference type="InterPro" id="IPR058624">
    <property type="entry name" value="MdtA-like_HH"/>
</dbReference>
<keyword evidence="7" id="KW-1185">Reference proteome</keyword>
<dbReference type="Gene3D" id="1.10.287.470">
    <property type="entry name" value="Helix hairpin bin"/>
    <property type="match status" value="2"/>
</dbReference>
<evidence type="ECO:0000313" key="7">
    <source>
        <dbReference type="Proteomes" id="UP000637423"/>
    </source>
</evidence>